<evidence type="ECO:0000313" key="1">
    <source>
        <dbReference type="EMBL" id="AKU99274.1"/>
    </source>
</evidence>
<keyword evidence="2" id="KW-1185">Reference proteome</keyword>
<dbReference type="AlphaFoldDB" id="A0A0K1Q1K0"/>
<sequence length="289" mass="30989">MAHLRTLQDIGRHRLTHFFAIGAVLYALAPKEPERGAIAVDAARVEAALRATQANRGHSLSPEEKQDVVASVVDEEVLFREGIRLGLEEGDGIVRGRVADRMRAQLEKSVPDPSLEDADIDVELEKRRAGPELVHVALYFVSKDHAGAEKRAERLSKELAEAADGGAAPAVDPTPLPADAWWTADTLAQAAGASVAQGALTTPIGRASQPISAAWGYYVVVPLERRAPDEAELRASARAAVLARKKAAEVQRAVDRARKEYRVDVRVPEGIPAIEGRHARARGPGGGVD</sequence>
<evidence type="ECO:0008006" key="3">
    <source>
        <dbReference type="Google" id="ProtNLM"/>
    </source>
</evidence>
<dbReference type="KEGG" id="llu:AKJ09_05938"/>
<name>A0A0K1Q1K0_9BACT</name>
<proteinExistence type="predicted"/>
<dbReference type="Proteomes" id="UP000064967">
    <property type="component" value="Chromosome"/>
</dbReference>
<dbReference type="EMBL" id="CP012333">
    <property type="protein sequence ID" value="AKU99274.1"/>
    <property type="molecule type" value="Genomic_DNA"/>
</dbReference>
<protein>
    <recommendedName>
        <fullName evidence="3">PpiC domain-containing protein</fullName>
    </recommendedName>
</protein>
<organism evidence="1 2">
    <name type="scientific">Labilithrix luteola</name>
    <dbReference type="NCBI Taxonomy" id="1391654"/>
    <lineage>
        <taxon>Bacteria</taxon>
        <taxon>Pseudomonadati</taxon>
        <taxon>Myxococcota</taxon>
        <taxon>Polyangia</taxon>
        <taxon>Polyangiales</taxon>
        <taxon>Labilitrichaceae</taxon>
        <taxon>Labilithrix</taxon>
    </lineage>
</organism>
<evidence type="ECO:0000313" key="2">
    <source>
        <dbReference type="Proteomes" id="UP000064967"/>
    </source>
</evidence>
<dbReference type="RefSeq" id="WP_169927901.1">
    <property type="nucleotide sequence ID" value="NZ_CP012333.1"/>
</dbReference>
<reference evidence="1 2" key="1">
    <citation type="submission" date="2015-08" db="EMBL/GenBank/DDBJ databases">
        <authorList>
            <person name="Babu N.S."/>
            <person name="Beckwith C.J."/>
            <person name="Beseler K.G."/>
            <person name="Brison A."/>
            <person name="Carone J.V."/>
            <person name="Caskin T.P."/>
            <person name="Diamond M."/>
            <person name="Durham M.E."/>
            <person name="Foxe J.M."/>
            <person name="Go M."/>
            <person name="Henderson B.A."/>
            <person name="Jones I.B."/>
            <person name="McGettigan J.A."/>
            <person name="Micheletti S.J."/>
            <person name="Nasrallah M.E."/>
            <person name="Ortiz D."/>
            <person name="Piller C.R."/>
            <person name="Privatt S.R."/>
            <person name="Schneider S.L."/>
            <person name="Sharp S."/>
            <person name="Smith T.C."/>
            <person name="Stanton J.D."/>
            <person name="Ullery H.E."/>
            <person name="Wilson R.J."/>
            <person name="Serrano M.G."/>
            <person name="Buck G."/>
            <person name="Lee V."/>
            <person name="Wang Y."/>
            <person name="Carvalho R."/>
            <person name="Voegtly L."/>
            <person name="Shi R."/>
            <person name="Duckworth R."/>
            <person name="Johnson A."/>
            <person name="Loviza R."/>
            <person name="Walstead R."/>
            <person name="Shah Z."/>
            <person name="Kiflezghi M."/>
            <person name="Wade K."/>
            <person name="Ball S.L."/>
            <person name="Bradley K.W."/>
            <person name="Asai D.J."/>
            <person name="Bowman C.A."/>
            <person name="Russell D.A."/>
            <person name="Pope W.H."/>
            <person name="Jacobs-Sera D."/>
            <person name="Hendrix R.W."/>
            <person name="Hatfull G.F."/>
        </authorList>
    </citation>
    <scope>NUCLEOTIDE SEQUENCE [LARGE SCALE GENOMIC DNA]</scope>
    <source>
        <strain evidence="1 2">DSM 27648</strain>
    </source>
</reference>
<gene>
    <name evidence="1" type="ORF">AKJ09_05938</name>
</gene>
<accession>A0A0K1Q1K0</accession>
<dbReference type="STRING" id="1391654.AKJ09_05938"/>